<dbReference type="SMART" id="SM00511">
    <property type="entry name" value="ORANGE"/>
    <property type="match status" value="1"/>
</dbReference>
<dbReference type="Pfam" id="PF00010">
    <property type="entry name" value="HLH"/>
    <property type="match status" value="1"/>
</dbReference>
<dbReference type="SMART" id="SM00353">
    <property type="entry name" value="HLH"/>
    <property type="match status" value="1"/>
</dbReference>
<evidence type="ECO:0000256" key="6">
    <source>
        <dbReference type="SAM" id="MobiDB-lite"/>
    </source>
</evidence>
<dbReference type="SUPFAM" id="SSF47459">
    <property type="entry name" value="HLH, helix-loop-helix DNA-binding domain"/>
    <property type="match status" value="1"/>
</dbReference>
<dbReference type="GO" id="GO:0005634">
    <property type="term" value="C:nucleus"/>
    <property type="evidence" value="ECO:0007669"/>
    <property type="project" value="UniProtKB-SubCell"/>
</dbReference>
<dbReference type="SUPFAM" id="SSF158457">
    <property type="entry name" value="Orange domain-like"/>
    <property type="match status" value="1"/>
</dbReference>
<reference evidence="9" key="1">
    <citation type="submission" date="2023-07" db="EMBL/GenBank/DDBJ databases">
        <title>Chromosome-level genome assembly of Artemia franciscana.</title>
        <authorList>
            <person name="Jo E."/>
        </authorList>
    </citation>
    <scope>NUCLEOTIDE SEQUENCE</scope>
    <source>
        <tissue evidence="9">Whole body</tissue>
    </source>
</reference>
<dbReference type="InterPro" id="IPR036638">
    <property type="entry name" value="HLH_DNA-bd_sf"/>
</dbReference>
<dbReference type="Gene3D" id="4.10.280.10">
    <property type="entry name" value="Helix-loop-helix DNA-binding domain"/>
    <property type="match status" value="1"/>
</dbReference>
<feature type="region of interest" description="Disordered" evidence="6">
    <location>
        <begin position="305"/>
        <end position="326"/>
    </location>
</feature>
<evidence type="ECO:0000313" key="9">
    <source>
        <dbReference type="EMBL" id="KAK2705887.1"/>
    </source>
</evidence>
<dbReference type="PANTHER" id="PTHR10985">
    <property type="entry name" value="BASIC HELIX-LOOP-HELIX TRANSCRIPTION FACTOR, HES-RELATED"/>
    <property type="match status" value="1"/>
</dbReference>
<comment type="caution">
    <text evidence="9">The sequence shown here is derived from an EMBL/GenBank/DDBJ whole genome shotgun (WGS) entry which is preliminary data.</text>
</comment>
<dbReference type="PROSITE" id="PS51054">
    <property type="entry name" value="ORANGE"/>
    <property type="match status" value="1"/>
</dbReference>
<dbReference type="GO" id="GO:1990837">
    <property type="term" value="F:sequence-specific double-stranded DNA binding"/>
    <property type="evidence" value="ECO:0007669"/>
    <property type="project" value="UniProtKB-ARBA"/>
</dbReference>
<dbReference type="InterPro" id="IPR011598">
    <property type="entry name" value="bHLH_dom"/>
</dbReference>
<dbReference type="GO" id="GO:0006355">
    <property type="term" value="P:regulation of DNA-templated transcription"/>
    <property type="evidence" value="ECO:0007669"/>
    <property type="project" value="InterPro"/>
</dbReference>
<keyword evidence="10" id="KW-1185">Reference proteome</keyword>
<feature type="domain" description="Orange" evidence="8">
    <location>
        <begin position="110"/>
        <end position="143"/>
    </location>
</feature>
<dbReference type="GO" id="GO:0046983">
    <property type="term" value="F:protein dimerization activity"/>
    <property type="evidence" value="ECO:0007669"/>
    <property type="project" value="InterPro"/>
</dbReference>
<dbReference type="Pfam" id="PF07527">
    <property type="entry name" value="Hairy_orange"/>
    <property type="match status" value="1"/>
</dbReference>
<feature type="compositionally biased region" description="Basic residues" evidence="6">
    <location>
        <begin position="33"/>
        <end position="43"/>
    </location>
</feature>
<gene>
    <name evidence="9" type="ORF">QYM36_016037</name>
</gene>
<evidence type="ECO:0000256" key="4">
    <source>
        <dbReference type="ARBA" id="ARBA00023163"/>
    </source>
</evidence>
<keyword evidence="4" id="KW-0804">Transcription</keyword>
<dbReference type="Gene3D" id="6.10.250.980">
    <property type="match status" value="1"/>
</dbReference>
<dbReference type="InterPro" id="IPR003650">
    <property type="entry name" value="Orange_dom"/>
</dbReference>
<evidence type="ECO:0000256" key="1">
    <source>
        <dbReference type="ARBA" id="ARBA00004123"/>
    </source>
</evidence>
<feature type="domain" description="BHLH" evidence="7">
    <location>
        <begin position="34"/>
        <end position="91"/>
    </location>
</feature>
<dbReference type="Proteomes" id="UP001187531">
    <property type="component" value="Unassembled WGS sequence"/>
</dbReference>
<protein>
    <submittedName>
        <fullName evidence="9">Uncharacterized protein</fullName>
    </submittedName>
</protein>
<organism evidence="9 10">
    <name type="scientific">Artemia franciscana</name>
    <name type="common">Brine shrimp</name>
    <name type="synonym">Artemia sanfranciscana</name>
    <dbReference type="NCBI Taxonomy" id="6661"/>
    <lineage>
        <taxon>Eukaryota</taxon>
        <taxon>Metazoa</taxon>
        <taxon>Ecdysozoa</taxon>
        <taxon>Arthropoda</taxon>
        <taxon>Crustacea</taxon>
        <taxon>Branchiopoda</taxon>
        <taxon>Anostraca</taxon>
        <taxon>Artemiidae</taxon>
        <taxon>Artemia</taxon>
    </lineage>
</organism>
<dbReference type="EMBL" id="JAVRJZ010000020">
    <property type="protein sequence ID" value="KAK2705887.1"/>
    <property type="molecule type" value="Genomic_DNA"/>
</dbReference>
<evidence type="ECO:0000256" key="2">
    <source>
        <dbReference type="ARBA" id="ARBA00023015"/>
    </source>
</evidence>
<dbReference type="PROSITE" id="PS50888">
    <property type="entry name" value="BHLH"/>
    <property type="match status" value="1"/>
</dbReference>
<feature type="compositionally biased region" description="Polar residues" evidence="6">
    <location>
        <begin position="305"/>
        <end position="320"/>
    </location>
</feature>
<proteinExistence type="predicted"/>
<name>A0AA88HIF8_ARTSF</name>
<dbReference type="InterPro" id="IPR050370">
    <property type="entry name" value="HES_HEY"/>
</dbReference>
<keyword evidence="3" id="KW-0238">DNA-binding</keyword>
<evidence type="ECO:0000256" key="5">
    <source>
        <dbReference type="ARBA" id="ARBA00023242"/>
    </source>
</evidence>
<dbReference type="FunFam" id="4.10.280.10:FF:000009">
    <property type="entry name" value="Transcription factor HES-1"/>
    <property type="match status" value="1"/>
</dbReference>
<sequence>MDLEKSMSLSEEEVDIESDNPKQDECNTLSKAQQRKSNKPIMEKRRRARINQCLNELKSLILEALKKDPARHSKLEKADILEMTVKHLQTLQRQQLTTAALADPNVLTKFKTGFTECAAEVSRIMSRMEGFDSNLRQRLMNHLSGCMVGFEQVQPAPILPLHSYPFSNLNDFNNNATRFLQSLNLIPSRLPTGETAFLLANMDNPSISNLAGSSSTISGSLINEKNDIFSTNRSKEYNYNLQYPSEVTIEIPESAFQERISRSLKMSMNQERSYPYKRELDEQGECRATKQAKLSVKFSHYDDSSTLSTVKNQNTSQESENMWRPW</sequence>
<dbReference type="CDD" id="cd18913">
    <property type="entry name" value="bHLH-O_hairy_like"/>
    <property type="match status" value="1"/>
</dbReference>
<accession>A0AA88HIF8</accession>
<keyword evidence="5" id="KW-0539">Nucleus</keyword>
<keyword evidence="2" id="KW-0805">Transcription regulation</keyword>
<evidence type="ECO:0000256" key="3">
    <source>
        <dbReference type="ARBA" id="ARBA00023125"/>
    </source>
</evidence>
<feature type="region of interest" description="Disordered" evidence="6">
    <location>
        <begin position="1"/>
        <end position="43"/>
    </location>
</feature>
<dbReference type="AlphaFoldDB" id="A0AA88HIF8"/>
<evidence type="ECO:0000259" key="7">
    <source>
        <dbReference type="PROSITE" id="PS50888"/>
    </source>
</evidence>
<evidence type="ECO:0000313" key="10">
    <source>
        <dbReference type="Proteomes" id="UP001187531"/>
    </source>
</evidence>
<evidence type="ECO:0000259" key="8">
    <source>
        <dbReference type="PROSITE" id="PS51054"/>
    </source>
</evidence>
<comment type="subcellular location">
    <subcellularLocation>
        <location evidence="1">Nucleus</location>
    </subcellularLocation>
</comment>